<keyword evidence="2" id="KW-1185">Reference proteome</keyword>
<evidence type="ECO:0008006" key="3">
    <source>
        <dbReference type="Google" id="ProtNLM"/>
    </source>
</evidence>
<dbReference type="OrthoDB" id="5271918at2759"/>
<reference evidence="1 2" key="1">
    <citation type="journal article" date="2012" name="PLoS Pathog.">
        <title>Diverse lifestyles and strategies of plant pathogenesis encoded in the genomes of eighteen Dothideomycetes fungi.</title>
        <authorList>
            <person name="Ohm R.A."/>
            <person name="Feau N."/>
            <person name="Henrissat B."/>
            <person name="Schoch C.L."/>
            <person name="Horwitz B.A."/>
            <person name="Barry K.W."/>
            <person name="Condon B.J."/>
            <person name="Copeland A.C."/>
            <person name="Dhillon B."/>
            <person name="Glaser F."/>
            <person name="Hesse C.N."/>
            <person name="Kosti I."/>
            <person name="LaButti K."/>
            <person name="Lindquist E.A."/>
            <person name="Lucas S."/>
            <person name="Salamov A.A."/>
            <person name="Bradshaw R.E."/>
            <person name="Ciuffetti L."/>
            <person name="Hamelin R.C."/>
            <person name="Kema G.H.J."/>
            <person name="Lawrence C."/>
            <person name="Scott J.A."/>
            <person name="Spatafora J.W."/>
            <person name="Turgeon B.G."/>
            <person name="de Wit P.J.G.M."/>
            <person name="Zhong S."/>
            <person name="Goodwin S.B."/>
            <person name="Grigoriev I.V."/>
        </authorList>
    </citation>
    <scope>NUCLEOTIDE SEQUENCE [LARGE SCALE GENOMIC DNA]</scope>
    <source>
        <strain evidence="1 2">UAMH 10762</strain>
    </source>
</reference>
<accession>M2N509</accession>
<dbReference type="HOGENOM" id="CLU_127221_0_0_1"/>
<dbReference type="eggNOG" id="ENOG502TAMC">
    <property type="taxonomic scope" value="Eukaryota"/>
</dbReference>
<sequence length="180" mass="20355">MATKQAFVYSGSWSDETRAQPVLKFLEWYTTTIIDEKKFDLSPTDAGMTKDWVLQKSTGEVIEGADKAWPALKEAYAPFKEHVHAPTFVVQWETENGWSMVGVANLWWKLQADGNDVIKGHGGKMWDGVTPGAFRFDFTKSEHGHEGIALTRTEIYDDPTQAVVKMLQRGMLKPEQLMQS</sequence>
<dbReference type="RefSeq" id="XP_007678661.1">
    <property type="nucleotide sequence ID" value="XM_007680471.1"/>
</dbReference>
<evidence type="ECO:0000313" key="2">
    <source>
        <dbReference type="Proteomes" id="UP000011761"/>
    </source>
</evidence>
<evidence type="ECO:0000313" key="1">
    <source>
        <dbReference type="EMBL" id="EMC94109.1"/>
    </source>
</evidence>
<organism evidence="1 2">
    <name type="scientific">Baudoinia panamericana (strain UAMH 10762)</name>
    <name type="common">Angels' share fungus</name>
    <name type="synonym">Baudoinia compniacensis (strain UAMH 10762)</name>
    <dbReference type="NCBI Taxonomy" id="717646"/>
    <lineage>
        <taxon>Eukaryota</taxon>
        <taxon>Fungi</taxon>
        <taxon>Dikarya</taxon>
        <taxon>Ascomycota</taxon>
        <taxon>Pezizomycotina</taxon>
        <taxon>Dothideomycetes</taxon>
        <taxon>Dothideomycetidae</taxon>
        <taxon>Mycosphaerellales</taxon>
        <taxon>Teratosphaeriaceae</taxon>
        <taxon>Baudoinia</taxon>
    </lineage>
</organism>
<name>M2N509_BAUPA</name>
<dbReference type="OMA" id="ENCTHAW"/>
<dbReference type="KEGG" id="bcom:BAUCODRAFT_36583"/>
<protein>
    <recommendedName>
        <fullName evidence="3">SnoaL-like domain-containing protein</fullName>
    </recommendedName>
</protein>
<proteinExistence type="predicted"/>
<gene>
    <name evidence="1" type="ORF">BAUCODRAFT_36583</name>
</gene>
<dbReference type="Proteomes" id="UP000011761">
    <property type="component" value="Unassembled WGS sequence"/>
</dbReference>
<dbReference type="EMBL" id="KB445559">
    <property type="protein sequence ID" value="EMC94109.1"/>
    <property type="molecule type" value="Genomic_DNA"/>
</dbReference>
<dbReference type="AlphaFoldDB" id="M2N509"/>
<dbReference type="GeneID" id="19112998"/>